<name>A0ABT0K2E5_9ACTN</name>
<feature type="compositionally biased region" description="Low complexity" evidence="7">
    <location>
        <begin position="607"/>
        <end position="629"/>
    </location>
</feature>
<feature type="region of interest" description="Disordered" evidence="7">
    <location>
        <begin position="296"/>
        <end position="482"/>
    </location>
</feature>
<evidence type="ECO:0000259" key="9">
    <source>
        <dbReference type="PROSITE" id="PS50011"/>
    </source>
</evidence>
<keyword evidence="8" id="KW-0812">Transmembrane</keyword>
<dbReference type="SUPFAM" id="SSF56112">
    <property type="entry name" value="Protein kinase-like (PK-like)"/>
    <property type="match status" value="1"/>
</dbReference>
<feature type="compositionally biased region" description="Low complexity" evidence="7">
    <location>
        <begin position="379"/>
        <end position="391"/>
    </location>
</feature>
<dbReference type="Proteomes" id="UP001201873">
    <property type="component" value="Unassembled WGS sequence"/>
</dbReference>
<feature type="transmembrane region" description="Helical" evidence="8">
    <location>
        <begin position="541"/>
        <end position="563"/>
    </location>
</feature>
<dbReference type="RefSeq" id="WP_248826117.1">
    <property type="nucleotide sequence ID" value="NZ_JALKFT010000024.1"/>
</dbReference>
<dbReference type="EC" id="2.7.11.1" evidence="1"/>
<feature type="domain" description="Protein kinase" evidence="9">
    <location>
        <begin position="24"/>
        <end position="282"/>
    </location>
</feature>
<protein>
    <recommendedName>
        <fullName evidence="1">non-specific serine/threonine protein kinase</fullName>
        <ecNumber evidence="1">2.7.11.1</ecNumber>
    </recommendedName>
</protein>
<dbReference type="PANTHER" id="PTHR43289:SF6">
    <property type="entry name" value="SERINE_THREONINE-PROTEIN KINASE NEKL-3"/>
    <property type="match status" value="1"/>
</dbReference>
<feature type="compositionally biased region" description="Polar residues" evidence="7">
    <location>
        <begin position="567"/>
        <end position="583"/>
    </location>
</feature>
<keyword evidence="11" id="KW-1185">Reference proteome</keyword>
<evidence type="ECO:0000256" key="8">
    <source>
        <dbReference type="SAM" id="Phobius"/>
    </source>
</evidence>
<keyword evidence="2 10" id="KW-0723">Serine/threonine-protein kinase</keyword>
<keyword evidence="5 10" id="KW-0418">Kinase</keyword>
<dbReference type="PROSITE" id="PS00108">
    <property type="entry name" value="PROTEIN_KINASE_ST"/>
    <property type="match status" value="1"/>
</dbReference>
<evidence type="ECO:0000313" key="10">
    <source>
        <dbReference type="EMBL" id="MCK9877948.1"/>
    </source>
</evidence>
<dbReference type="Gene3D" id="1.10.510.10">
    <property type="entry name" value="Transferase(Phosphotransferase) domain 1"/>
    <property type="match status" value="1"/>
</dbReference>
<feature type="region of interest" description="Disordered" evidence="7">
    <location>
        <begin position="565"/>
        <end position="690"/>
    </location>
</feature>
<dbReference type="Gene3D" id="3.30.200.20">
    <property type="entry name" value="Phosphorylase Kinase, domain 1"/>
    <property type="match status" value="1"/>
</dbReference>
<dbReference type="GO" id="GO:0004674">
    <property type="term" value="F:protein serine/threonine kinase activity"/>
    <property type="evidence" value="ECO:0007669"/>
    <property type="project" value="UniProtKB-KW"/>
</dbReference>
<feature type="compositionally biased region" description="Low complexity" evidence="7">
    <location>
        <begin position="636"/>
        <end position="669"/>
    </location>
</feature>
<keyword evidence="8" id="KW-1133">Transmembrane helix</keyword>
<feature type="compositionally biased region" description="Gly residues" evidence="7">
    <location>
        <begin position="343"/>
        <end position="357"/>
    </location>
</feature>
<evidence type="ECO:0000256" key="7">
    <source>
        <dbReference type="SAM" id="MobiDB-lite"/>
    </source>
</evidence>
<evidence type="ECO:0000313" key="11">
    <source>
        <dbReference type="Proteomes" id="UP001201873"/>
    </source>
</evidence>
<feature type="compositionally biased region" description="Pro residues" evidence="7">
    <location>
        <begin position="670"/>
        <end position="690"/>
    </location>
</feature>
<dbReference type="InterPro" id="IPR008271">
    <property type="entry name" value="Ser/Thr_kinase_AS"/>
</dbReference>
<sequence length="690" mass="70552">MAKSASVPRDTDRHGTPRYVAQRYRLDTPIGRGGAGVVWRGEDELLQRPVAIKEILVPMAGAQNERDAIRARVLREARALARLHSPAIVSVYDVVEEHERHWIVMELVDADSLGDVIRNHGPLPFDQVAAIGLALTDALAAAHSAGVLHRDVKPGNVLLGRDGRVRLTDFGIAATEGDVTLTGTGALVGSPAYIAPERVRGSSGSPASDLWGLGATLYSAVEGQPPFEGPETYAVLTAVVEGRRRAFRLAGPLRNLLSDLMDRPAEERPDVTEIRRRLIPVARNATPVPAAVMHARSKGDENDEQPGRGSADVGLENLDDSHPSAPSGRDGRGGRGQSKRGTAAGGAAGVLGAGAGSDGRTSGTGPRAGGAPSTPPTAPTTSTPPWGSTPYGPSPTGPRADWSTADADAGPADTEITADPIPNGLDETAISPATGGLRRAPATPPASARNRGPVEHDEPTRIGRPGQATGPVRGGSDDETRIGTTPLIAATDLGMFEDDEAAGLVHLDDSGRRAMVGGGGAAAGAHGGRSRADEQNHRRRIVAIAAGAVAALAVVAVALALTLTGGDSPNGNDVSAQQTTGTPATLIPDQVTGPSQPANDSPAVVVPPTSRYSYRPRPTSPAPRATTSPTTPPTSAPATQQPTPSPTVPATTTPSNNAPTTTAPATTRPPTSPTAPAPTTPVPTAPPPAA</sequence>
<feature type="compositionally biased region" description="Low complexity" evidence="7">
    <location>
        <begin position="358"/>
        <end position="372"/>
    </location>
</feature>
<evidence type="ECO:0000256" key="1">
    <source>
        <dbReference type="ARBA" id="ARBA00012513"/>
    </source>
</evidence>
<dbReference type="CDD" id="cd14014">
    <property type="entry name" value="STKc_PknB_like"/>
    <property type="match status" value="1"/>
</dbReference>
<reference evidence="10 11" key="1">
    <citation type="submission" date="2022-04" db="EMBL/GenBank/DDBJ databases">
        <title>Genome diversity in the genus Frankia.</title>
        <authorList>
            <person name="Carlos-Shanley C."/>
            <person name="Hahn D."/>
        </authorList>
    </citation>
    <scope>NUCLEOTIDE SEQUENCE [LARGE SCALE GENOMIC DNA]</scope>
    <source>
        <strain evidence="10 11">Ag45/Mut15</strain>
    </source>
</reference>
<gene>
    <name evidence="10" type="ORF">MXD59_19580</name>
</gene>
<keyword evidence="8" id="KW-0472">Membrane</keyword>
<dbReference type="PROSITE" id="PS50011">
    <property type="entry name" value="PROTEIN_KINASE_DOM"/>
    <property type="match status" value="1"/>
</dbReference>
<dbReference type="Pfam" id="PF00069">
    <property type="entry name" value="Pkinase"/>
    <property type="match status" value="1"/>
</dbReference>
<dbReference type="SMART" id="SM00220">
    <property type="entry name" value="S_TKc"/>
    <property type="match status" value="1"/>
</dbReference>
<dbReference type="InterPro" id="IPR000719">
    <property type="entry name" value="Prot_kinase_dom"/>
</dbReference>
<dbReference type="InterPro" id="IPR011009">
    <property type="entry name" value="Kinase-like_dom_sf"/>
</dbReference>
<dbReference type="EMBL" id="JALKFT010000024">
    <property type="protein sequence ID" value="MCK9877948.1"/>
    <property type="molecule type" value="Genomic_DNA"/>
</dbReference>
<comment type="caution">
    <text evidence="10">The sequence shown here is derived from an EMBL/GenBank/DDBJ whole genome shotgun (WGS) entry which is preliminary data.</text>
</comment>
<evidence type="ECO:0000256" key="6">
    <source>
        <dbReference type="ARBA" id="ARBA00022840"/>
    </source>
</evidence>
<proteinExistence type="predicted"/>
<dbReference type="PANTHER" id="PTHR43289">
    <property type="entry name" value="MITOGEN-ACTIVATED PROTEIN KINASE KINASE KINASE 20-RELATED"/>
    <property type="match status" value="1"/>
</dbReference>
<accession>A0ABT0K2E5</accession>
<organism evidence="10 11">
    <name type="scientific">Frankia umida</name>
    <dbReference type="NCBI Taxonomy" id="573489"/>
    <lineage>
        <taxon>Bacteria</taxon>
        <taxon>Bacillati</taxon>
        <taxon>Actinomycetota</taxon>
        <taxon>Actinomycetes</taxon>
        <taxon>Frankiales</taxon>
        <taxon>Frankiaceae</taxon>
        <taxon>Frankia</taxon>
    </lineage>
</organism>
<feature type="compositionally biased region" description="Basic and acidic residues" evidence="7">
    <location>
        <begin position="452"/>
        <end position="461"/>
    </location>
</feature>
<evidence type="ECO:0000256" key="3">
    <source>
        <dbReference type="ARBA" id="ARBA00022679"/>
    </source>
</evidence>
<keyword evidence="4" id="KW-0547">Nucleotide-binding</keyword>
<evidence type="ECO:0000256" key="4">
    <source>
        <dbReference type="ARBA" id="ARBA00022741"/>
    </source>
</evidence>
<keyword evidence="6" id="KW-0067">ATP-binding</keyword>
<feature type="compositionally biased region" description="Low complexity" evidence="7">
    <location>
        <begin position="438"/>
        <end position="451"/>
    </location>
</feature>
<evidence type="ECO:0000256" key="2">
    <source>
        <dbReference type="ARBA" id="ARBA00022527"/>
    </source>
</evidence>
<evidence type="ECO:0000256" key="5">
    <source>
        <dbReference type="ARBA" id="ARBA00022777"/>
    </source>
</evidence>
<keyword evidence="3" id="KW-0808">Transferase</keyword>